<evidence type="ECO:0000313" key="4">
    <source>
        <dbReference type="Proteomes" id="UP000196531"/>
    </source>
</evidence>
<dbReference type="EMBL" id="MAAO01000011">
    <property type="protein sequence ID" value="OUR94101.1"/>
    <property type="molecule type" value="Genomic_DNA"/>
</dbReference>
<dbReference type="AlphaFoldDB" id="A0A1Y5F328"/>
<organism evidence="3 4">
    <name type="scientific">Halobacteriovorax marinus</name>
    <dbReference type="NCBI Taxonomy" id="97084"/>
    <lineage>
        <taxon>Bacteria</taxon>
        <taxon>Pseudomonadati</taxon>
        <taxon>Bdellovibrionota</taxon>
        <taxon>Bacteriovoracia</taxon>
        <taxon>Bacteriovoracales</taxon>
        <taxon>Halobacteriovoraceae</taxon>
        <taxon>Halobacteriovorax</taxon>
    </lineage>
</organism>
<comment type="caution">
    <text evidence="3">The sequence shown here is derived from an EMBL/GenBank/DDBJ whole genome shotgun (WGS) entry which is preliminary data.</text>
</comment>
<accession>A0A1Y5F328</accession>
<evidence type="ECO:0000256" key="1">
    <source>
        <dbReference type="SAM" id="MobiDB-lite"/>
    </source>
</evidence>
<evidence type="ECO:0000313" key="3">
    <source>
        <dbReference type="EMBL" id="OUR94101.1"/>
    </source>
</evidence>
<proteinExistence type="predicted"/>
<dbReference type="Proteomes" id="UP000196531">
    <property type="component" value="Unassembled WGS sequence"/>
</dbReference>
<reference evidence="4" key="1">
    <citation type="journal article" date="2017" name="Proc. Natl. Acad. Sci. U.S.A.">
        <title>Simulation of Deepwater Horizon oil plume reveals substrate specialization within a complex community of hydrocarbon-degraders.</title>
        <authorList>
            <person name="Hu P."/>
            <person name="Dubinsky E.A."/>
            <person name="Probst A.J."/>
            <person name="Wang J."/>
            <person name="Sieber C.M.K."/>
            <person name="Tom L.M."/>
            <person name="Gardinali P."/>
            <person name="Banfield J.F."/>
            <person name="Atlas R.M."/>
            <person name="Andersen G.L."/>
        </authorList>
    </citation>
    <scope>NUCLEOTIDE SEQUENCE [LARGE SCALE GENOMIC DNA]</scope>
</reference>
<evidence type="ECO:0000256" key="2">
    <source>
        <dbReference type="SAM" id="SignalP"/>
    </source>
</evidence>
<gene>
    <name evidence="3" type="ORF">A9Q84_17475</name>
</gene>
<feature type="region of interest" description="Disordered" evidence="1">
    <location>
        <begin position="96"/>
        <end position="121"/>
    </location>
</feature>
<keyword evidence="2" id="KW-0732">Signal</keyword>
<feature type="chain" id="PRO_5011988918" evidence="2">
    <location>
        <begin position="25"/>
        <end position="121"/>
    </location>
</feature>
<feature type="compositionally biased region" description="Gly residues" evidence="1">
    <location>
        <begin position="108"/>
        <end position="121"/>
    </location>
</feature>
<feature type="signal peptide" evidence="2">
    <location>
        <begin position="1"/>
        <end position="24"/>
    </location>
</feature>
<sequence length="121" mass="13688">MVNNRLMKVFLILLFTLSTLQVNAARGDDEELIAVKNGVCVKSNHDVSESKNLKPMITFISKYNERFWPYLEKLKKQKKVTPKVYFGLKRRRAILGPRPPRFDRKAGDGGSGTGTGGVVEY</sequence>
<protein>
    <submittedName>
        <fullName evidence="3">Uncharacterized protein</fullName>
    </submittedName>
</protein>
<name>A0A1Y5F328_9BACT</name>